<dbReference type="InterPro" id="IPR005484">
    <property type="entry name" value="Ribosomal_uL18_bac/plant/anim"/>
</dbReference>
<comment type="subcellular location">
    <subcellularLocation>
        <location evidence="1">Mitochondrion</location>
    </subcellularLocation>
</comment>
<keyword evidence="3" id="KW-0689">Ribosomal protein</keyword>
<comment type="caution">
    <text evidence="9">The sequence shown here is derived from an EMBL/GenBank/DDBJ whole genome shotgun (WGS) entry which is preliminary data.</text>
</comment>
<dbReference type="GO" id="GO:0005743">
    <property type="term" value="C:mitochondrial inner membrane"/>
    <property type="evidence" value="ECO:0007669"/>
    <property type="project" value="UniProtKB-ARBA"/>
</dbReference>
<dbReference type="GO" id="GO:1990904">
    <property type="term" value="C:ribonucleoprotein complex"/>
    <property type="evidence" value="ECO:0007669"/>
    <property type="project" value="UniProtKB-KW"/>
</dbReference>
<evidence type="ECO:0000313" key="10">
    <source>
        <dbReference type="Proteomes" id="UP001566132"/>
    </source>
</evidence>
<dbReference type="FunFam" id="3.30.420.80:FF:000005">
    <property type="entry name" value="39S ribosomal protein L18, mitochondrial"/>
    <property type="match status" value="1"/>
</dbReference>
<dbReference type="InterPro" id="IPR036967">
    <property type="entry name" value="Ribosomal_uS11_sf"/>
</dbReference>
<keyword evidence="10" id="KW-1185">Reference proteome</keyword>
<evidence type="ECO:0000256" key="8">
    <source>
        <dbReference type="SAM" id="MobiDB-lite"/>
    </source>
</evidence>
<dbReference type="AlphaFoldDB" id="A0ABD1ERP9"/>
<dbReference type="Proteomes" id="UP001566132">
    <property type="component" value="Unassembled WGS sequence"/>
</dbReference>
<feature type="compositionally biased region" description="Basic and acidic residues" evidence="8">
    <location>
        <begin position="170"/>
        <end position="182"/>
    </location>
</feature>
<protein>
    <recommendedName>
        <fullName evidence="6">Large ribosomal subunit protein uL18m</fullName>
    </recommendedName>
    <alternativeName>
        <fullName evidence="7">39S ribosomal protein L18, mitochondrial</fullName>
    </alternativeName>
</protein>
<gene>
    <name evidence="9" type="ORF">ABEB36_006765</name>
</gene>
<sequence>MHTIKEFRKLLSPQVAVRHSSNTIKNTNLPSVFVNRNPRNLERMRIGYRPDGYHVEKPLKYNYWHKLFLSISTRHVTASINHFENGEVLKASTKEWCIKKYLYKGNDTAAYINLGRVLGMRCLQSGLTEISCDIEQLNPEGKIALFLKAVQDSGVQLKEPPQYKKPYPWDQHRPEKPWEIVE</sequence>
<evidence type="ECO:0000256" key="1">
    <source>
        <dbReference type="ARBA" id="ARBA00004173"/>
    </source>
</evidence>
<evidence type="ECO:0000256" key="4">
    <source>
        <dbReference type="ARBA" id="ARBA00023128"/>
    </source>
</evidence>
<dbReference type="GO" id="GO:0005840">
    <property type="term" value="C:ribosome"/>
    <property type="evidence" value="ECO:0007669"/>
    <property type="project" value="UniProtKB-KW"/>
</dbReference>
<evidence type="ECO:0000256" key="7">
    <source>
        <dbReference type="ARBA" id="ARBA00082661"/>
    </source>
</evidence>
<dbReference type="PANTHER" id="PTHR12899:SF3">
    <property type="entry name" value="LARGE RIBOSOMAL SUBUNIT PROTEIN UL18M"/>
    <property type="match status" value="1"/>
</dbReference>
<name>A0ABD1ERP9_HYPHA</name>
<evidence type="ECO:0000256" key="6">
    <source>
        <dbReference type="ARBA" id="ARBA00069051"/>
    </source>
</evidence>
<keyword evidence="5" id="KW-0687">Ribonucleoprotein</keyword>
<proteinExistence type="inferred from homology"/>
<evidence type="ECO:0000256" key="5">
    <source>
        <dbReference type="ARBA" id="ARBA00023274"/>
    </source>
</evidence>
<evidence type="ECO:0000313" key="9">
    <source>
        <dbReference type="EMBL" id="KAL1501448.1"/>
    </source>
</evidence>
<evidence type="ECO:0000256" key="3">
    <source>
        <dbReference type="ARBA" id="ARBA00022980"/>
    </source>
</evidence>
<keyword evidence="4" id="KW-0496">Mitochondrion</keyword>
<organism evidence="9 10">
    <name type="scientific">Hypothenemus hampei</name>
    <name type="common">Coffee berry borer</name>
    <dbReference type="NCBI Taxonomy" id="57062"/>
    <lineage>
        <taxon>Eukaryota</taxon>
        <taxon>Metazoa</taxon>
        <taxon>Ecdysozoa</taxon>
        <taxon>Arthropoda</taxon>
        <taxon>Hexapoda</taxon>
        <taxon>Insecta</taxon>
        <taxon>Pterygota</taxon>
        <taxon>Neoptera</taxon>
        <taxon>Endopterygota</taxon>
        <taxon>Coleoptera</taxon>
        <taxon>Polyphaga</taxon>
        <taxon>Cucujiformia</taxon>
        <taxon>Curculionidae</taxon>
        <taxon>Scolytinae</taxon>
        <taxon>Hypothenemus</taxon>
    </lineage>
</organism>
<comment type="similarity">
    <text evidence="2">Belongs to the universal ribosomal protein uL18 family.</text>
</comment>
<dbReference type="PANTHER" id="PTHR12899">
    <property type="entry name" value="39S RIBOSOMAL PROTEIN L18, MITOCHONDRIAL"/>
    <property type="match status" value="1"/>
</dbReference>
<accession>A0ABD1ERP9</accession>
<dbReference type="Gene3D" id="3.30.420.80">
    <property type="entry name" value="Ribosomal protein S11"/>
    <property type="match status" value="1"/>
</dbReference>
<dbReference type="InterPro" id="IPR057268">
    <property type="entry name" value="Ribosomal_L18"/>
</dbReference>
<dbReference type="CDD" id="cd00432">
    <property type="entry name" value="Ribosomal_L18_L5e"/>
    <property type="match status" value="1"/>
</dbReference>
<dbReference type="EMBL" id="JBDJPC010000005">
    <property type="protein sequence ID" value="KAL1501448.1"/>
    <property type="molecule type" value="Genomic_DNA"/>
</dbReference>
<evidence type="ECO:0000256" key="2">
    <source>
        <dbReference type="ARBA" id="ARBA00007116"/>
    </source>
</evidence>
<feature type="region of interest" description="Disordered" evidence="8">
    <location>
        <begin position="159"/>
        <end position="182"/>
    </location>
</feature>
<dbReference type="SUPFAM" id="SSF53137">
    <property type="entry name" value="Translational machinery components"/>
    <property type="match status" value="1"/>
</dbReference>
<reference evidence="9 10" key="1">
    <citation type="submission" date="2024-05" db="EMBL/GenBank/DDBJ databases">
        <title>Genetic variation in Jamaican populations of the coffee berry borer (Hypothenemus hampei).</title>
        <authorList>
            <person name="Errbii M."/>
            <person name="Myrie A."/>
        </authorList>
    </citation>
    <scope>NUCLEOTIDE SEQUENCE [LARGE SCALE GENOMIC DNA]</scope>
    <source>
        <strain evidence="9">JA-Hopewell-2020-01-JO</strain>
        <tissue evidence="9">Whole body</tissue>
    </source>
</reference>